<dbReference type="InterPro" id="IPR018247">
    <property type="entry name" value="EF_Hand_1_Ca_BS"/>
</dbReference>
<comment type="pathway">
    <text evidence="2">Lipid metabolism; phospholipid metabolism.</text>
</comment>
<evidence type="ECO:0000256" key="13">
    <source>
        <dbReference type="ARBA" id="ARBA00023264"/>
    </source>
</evidence>
<dbReference type="InterPro" id="IPR002123">
    <property type="entry name" value="Plipid/glycerol_acylTrfase"/>
</dbReference>
<keyword evidence="8" id="KW-0106">Calcium</keyword>
<dbReference type="InParanoid" id="A0A7N8WQI8"/>
<comment type="similarity">
    <text evidence="3">Belongs to the 1-acyl-sn-glycerol-3-phosphate acyltransferase family.</text>
</comment>
<evidence type="ECO:0000256" key="17">
    <source>
        <dbReference type="SAM" id="Phobius"/>
    </source>
</evidence>
<dbReference type="Pfam" id="PF00036">
    <property type="entry name" value="EF-hand_1"/>
    <property type="match status" value="1"/>
</dbReference>
<evidence type="ECO:0000256" key="8">
    <source>
        <dbReference type="ARBA" id="ARBA00022837"/>
    </source>
</evidence>
<evidence type="ECO:0000313" key="20">
    <source>
        <dbReference type="Proteomes" id="UP000261640"/>
    </source>
</evidence>
<dbReference type="GO" id="GO:0005783">
    <property type="term" value="C:endoplasmic reticulum"/>
    <property type="evidence" value="ECO:0007669"/>
    <property type="project" value="TreeGrafter"/>
</dbReference>
<dbReference type="GO" id="GO:0016020">
    <property type="term" value="C:membrane"/>
    <property type="evidence" value="ECO:0007669"/>
    <property type="project" value="UniProtKB-SubCell"/>
</dbReference>
<dbReference type="InterPro" id="IPR045252">
    <property type="entry name" value="LPCAT1-like"/>
</dbReference>
<keyword evidence="6 17" id="KW-0812">Transmembrane</keyword>
<evidence type="ECO:0000256" key="6">
    <source>
        <dbReference type="ARBA" id="ARBA00022692"/>
    </source>
</evidence>
<keyword evidence="20" id="KW-1185">Reference proteome</keyword>
<evidence type="ECO:0000256" key="14">
    <source>
        <dbReference type="ARBA" id="ARBA00023315"/>
    </source>
</evidence>
<evidence type="ECO:0000256" key="10">
    <source>
        <dbReference type="ARBA" id="ARBA00023098"/>
    </source>
</evidence>
<evidence type="ECO:0000256" key="7">
    <source>
        <dbReference type="ARBA" id="ARBA00022723"/>
    </source>
</evidence>
<keyword evidence="12" id="KW-0594">Phospholipid biosynthesis</keyword>
<dbReference type="CDD" id="cd07991">
    <property type="entry name" value="LPLAT_LPCAT1-like"/>
    <property type="match status" value="1"/>
</dbReference>
<dbReference type="GO" id="GO:0008654">
    <property type="term" value="P:phospholipid biosynthetic process"/>
    <property type="evidence" value="ECO:0007669"/>
    <property type="project" value="UniProtKB-KW"/>
</dbReference>
<feature type="domain" description="EF-hand" evidence="18">
    <location>
        <begin position="410"/>
        <end position="445"/>
    </location>
</feature>
<feature type="region of interest" description="Disordered" evidence="16">
    <location>
        <begin position="502"/>
        <end position="526"/>
    </location>
</feature>
<keyword evidence="7" id="KW-0479">Metal-binding</keyword>
<evidence type="ECO:0000256" key="5">
    <source>
        <dbReference type="ARBA" id="ARBA00022679"/>
    </source>
</evidence>
<proteinExistence type="inferred from homology"/>
<evidence type="ECO:0000256" key="9">
    <source>
        <dbReference type="ARBA" id="ARBA00022989"/>
    </source>
</evidence>
<dbReference type="Pfam" id="PF13499">
    <property type="entry name" value="EF-hand_7"/>
    <property type="match status" value="1"/>
</dbReference>
<dbReference type="CDD" id="cd00051">
    <property type="entry name" value="EFh"/>
    <property type="match status" value="2"/>
</dbReference>
<dbReference type="PANTHER" id="PTHR23063">
    <property type="entry name" value="PHOSPHOLIPID ACYLTRANSFERASE"/>
    <property type="match status" value="1"/>
</dbReference>
<dbReference type="SUPFAM" id="SSF47473">
    <property type="entry name" value="EF-hand"/>
    <property type="match status" value="1"/>
</dbReference>
<keyword evidence="9 17" id="KW-1133">Transmembrane helix</keyword>
<evidence type="ECO:0000256" key="4">
    <source>
        <dbReference type="ARBA" id="ARBA00022516"/>
    </source>
</evidence>
<dbReference type="Pfam" id="PF01553">
    <property type="entry name" value="Acyltransferase"/>
    <property type="match status" value="1"/>
</dbReference>
<accession>A0A7N8WQI8</accession>
<dbReference type="FunCoup" id="A0A7N8WQI8">
    <property type="interactions" value="583"/>
</dbReference>
<evidence type="ECO:0000256" key="3">
    <source>
        <dbReference type="ARBA" id="ARBA00008655"/>
    </source>
</evidence>
<dbReference type="SUPFAM" id="SSF69593">
    <property type="entry name" value="Glycerol-3-phosphate (1)-acyltransferase"/>
    <property type="match status" value="1"/>
</dbReference>
<reference evidence="19" key="2">
    <citation type="submission" date="2025-09" db="UniProtKB">
        <authorList>
            <consortium name="Ensembl"/>
        </authorList>
    </citation>
    <scope>IDENTIFICATION</scope>
</reference>
<dbReference type="AlphaFoldDB" id="A0A7N8WQI8"/>
<dbReference type="GeneTree" id="ENSGT01030000234574"/>
<dbReference type="GO" id="GO:0047184">
    <property type="term" value="F:1-acylglycerophosphocholine O-acyltransferase activity"/>
    <property type="evidence" value="ECO:0007669"/>
    <property type="project" value="TreeGrafter"/>
</dbReference>
<keyword evidence="4" id="KW-0444">Lipid biosynthesis</keyword>
<feature type="domain" description="EF-hand" evidence="18">
    <location>
        <begin position="373"/>
        <end position="408"/>
    </location>
</feature>
<dbReference type="Proteomes" id="UP000261640">
    <property type="component" value="Unplaced"/>
</dbReference>
<dbReference type="InterPro" id="IPR011992">
    <property type="entry name" value="EF-hand-dom_pair"/>
</dbReference>
<evidence type="ECO:0000256" key="12">
    <source>
        <dbReference type="ARBA" id="ARBA00023209"/>
    </source>
</evidence>
<keyword evidence="10" id="KW-0443">Lipid metabolism</keyword>
<feature type="transmembrane region" description="Helical" evidence="17">
    <location>
        <begin position="50"/>
        <end position="70"/>
    </location>
</feature>
<evidence type="ECO:0000256" key="2">
    <source>
        <dbReference type="ARBA" id="ARBA00005074"/>
    </source>
</evidence>
<comment type="subcellular location">
    <subcellularLocation>
        <location evidence="1">Membrane</location>
    </subcellularLocation>
</comment>
<comment type="pathway">
    <text evidence="15">Phospholipid metabolism.</text>
</comment>
<evidence type="ECO:0000256" key="11">
    <source>
        <dbReference type="ARBA" id="ARBA00023136"/>
    </source>
</evidence>
<evidence type="ECO:0000256" key="1">
    <source>
        <dbReference type="ARBA" id="ARBA00004370"/>
    </source>
</evidence>
<dbReference type="SMART" id="SM00054">
    <property type="entry name" value="EFh"/>
    <property type="match status" value="4"/>
</dbReference>
<feature type="compositionally biased region" description="Basic and acidic residues" evidence="16">
    <location>
        <begin position="514"/>
        <end position="526"/>
    </location>
</feature>
<dbReference type="UniPathway" id="UPA00085"/>
<dbReference type="PROSITE" id="PS00018">
    <property type="entry name" value="EF_HAND_1"/>
    <property type="match status" value="3"/>
</dbReference>
<evidence type="ECO:0000313" key="19">
    <source>
        <dbReference type="Ensembl" id="ENSMAMP00000040810.1"/>
    </source>
</evidence>
<dbReference type="PROSITE" id="PS50222">
    <property type="entry name" value="EF_HAND_2"/>
    <property type="match status" value="3"/>
</dbReference>
<keyword evidence="5" id="KW-0808">Transferase</keyword>
<keyword evidence="14" id="KW-0012">Acyltransferase</keyword>
<keyword evidence="13" id="KW-1208">Phospholipid metabolism</keyword>
<sequence>MPPQRVFALPRQQSLLLPAVINPFVQDTKLTKTALIKCVLLGILLVPLRALLMSLVLMVTWPVAVIITFSHPLKGAVEPMTGWRRVMCRRVMAALGRAFYFCMGFRVVVKGKQGSSSEAPILAVAPHSTFFDGIVCVVAGLPSTVSRVENLATPIFGRFVRCLQPVLVSRKDPDSRKNTIQEIDRRAKSGGCWPQVLIFPEGTCTNRSCLITFKQGAFIPGVPVQPVLIRYPNKLTGCFCKRGFCFHAKVYIYSLLNLSTVCSVFQFLPPHVPTEEEKKSPALFANRVRETMARALGVSVTDHTYEDCRLMISAGELTLPMEAGLVEFTKISRKLHLKWDNVKKELEGFASMASSCKGGRITIEEFAKFLKLPVNPALEELFALFDRNGDGTIDFREYVIGVTILCRPANTEDVLRMAFQLFDTDDDQKITREEFTSLLRSALGVSDLNLTKLFKDIDADGSGFITFSEFQTFATTHPEYAKLFTTYLELQRYQAIQEASPGELELAGQASSEVKQEDSTSDKKDD</sequence>
<dbReference type="SMART" id="SM00563">
    <property type="entry name" value="PlsC"/>
    <property type="match status" value="1"/>
</dbReference>
<reference evidence="19" key="1">
    <citation type="submission" date="2025-08" db="UniProtKB">
        <authorList>
            <consortium name="Ensembl"/>
        </authorList>
    </citation>
    <scope>IDENTIFICATION</scope>
</reference>
<dbReference type="Gene3D" id="1.10.238.10">
    <property type="entry name" value="EF-hand"/>
    <property type="match status" value="1"/>
</dbReference>
<organism evidence="19 20">
    <name type="scientific">Mastacembelus armatus</name>
    <name type="common">zig-zag eel</name>
    <dbReference type="NCBI Taxonomy" id="205130"/>
    <lineage>
        <taxon>Eukaryota</taxon>
        <taxon>Metazoa</taxon>
        <taxon>Chordata</taxon>
        <taxon>Craniata</taxon>
        <taxon>Vertebrata</taxon>
        <taxon>Euteleostomi</taxon>
        <taxon>Actinopterygii</taxon>
        <taxon>Neopterygii</taxon>
        <taxon>Teleostei</taxon>
        <taxon>Neoteleostei</taxon>
        <taxon>Acanthomorphata</taxon>
        <taxon>Anabantaria</taxon>
        <taxon>Synbranchiformes</taxon>
        <taxon>Mastacembelidae</taxon>
        <taxon>Mastacembelus</taxon>
    </lineage>
</organism>
<evidence type="ECO:0000256" key="15">
    <source>
        <dbReference type="ARBA" id="ARBA00025707"/>
    </source>
</evidence>
<dbReference type="InterPro" id="IPR002048">
    <property type="entry name" value="EF_hand_dom"/>
</dbReference>
<name>A0A7N8WQI8_9TELE</name>
<keyword evidence="11 17" id="KW-0472">Membrane</keyword>
<feature type="domain" description="EF-hand" evidence="18">
    <location>
        <begin position="450"/>
        <end position="480"/>
    </location>
</feature>
<dbReference type="PANTHER" id="PTHR23063:SF21">
    <property type="entry name" value="LYSOPHOSPHATIDYLCHOLINE ACYLTRANSFERASE 2"/>
    <property type="match status" value="1"/>
</dbReference>
<dbReference type="GO" id="GO:0042171">
    <property type="term" value="F:lysophosphatidic acid acyltransferase activity"/>
    <property type="evidence" value="ECO:0007669"/>
    <property type="project" value="TreeGrafter"/>
</dbReference>
<protein>
    <submittedName>
        <fullName evidence="19">Lysophosphatidylcholine acyltransferase 2</fullName>
    </submittedName>
</protein>
<evidence type="ECO:0000259" key="18">
    <source>
        <dbReference type="PROSITE" id="PS50222"/>
    </source>
</evidence>
<dbReference type="GO" id="GO:0005509">
    <property type="term" value="F:calcium ion binding"/>
    <property type="evidence" value="ECO:0007669"/>
    <property type="project" value="InterPro"/>
</dbReference>
<evidence type="ECO:0000256" key="16">
    <source>
        <dbReference type="SAM" id="MobiDB-lite"/>
    </source>
</evidence>
<dbReference type="Ensembl" id="ENSMAMT00000061098.1">
    <property type="protein sequence ID" value="ENSMAMP00000040810.1"/>
    <property type="gene ID" value="ENSMAMG00000003595.2"/>
</dbReference>